<reference evidence="3" key="1">
    <citation type="submission" date="2017-01" db="EMBL/GenBank/DDBJ databases">
        <authorList>
            <person name="Varghese N."/>
            <person name="Submissions S."/>
        </authorList>
    </citation>
    <scope>NUCLEOTIDE SEQUENCE [LARGE SCALE GENOMIC DNA]</scope>
    <source>
        <strain evidence="3">DSM 29430</strain>
    </source>
</reference>
<dbReference type="InterPro" id="IPR003754">
    <property type="entry name" value="4pyrrol_synth_uPrphyn_synth"/>
</dbReference>
<organism evidence="2 3">
    <name type="scientific">Roseivivax lentus</name>
    <dbReference type="NCBI Taxonomy" id="633194"/>
    <lineage>
        <taxon>Bacteria</taxon>
        <taxon>Pseudomonadati</taxon>
        <taxon>Pseudomonadota</taxon>
        <taxon>Alphaproteobacteria</taxon>
        <taxon>Rhodobacterales</taxon>
        <taxon>Roseobacteraceae</taxon>
        <taxon>Roseivivax</taxon>
    </lineage>
</organism>
<evidence type="ECO:0000259" key="1">
    <source>
        <dbReference type="Pfam" id="PF02602"/>
    </source>
</evidence>
<proteinExistence type="predicted"/>
<keyword evidence="3" id="KW-1185">Reference proteome</keyword>
<dbReference type="EMBL" id="FTOQ01000001">
    <property type="protein sequence ID" value="SIS51382.1"/>
    <property type="molecule type" value="Genomic_DNA"/>
</dbReference>
<dbReference type="CDD" id="cd06578">
    <property type="entry name" value="HemD"/>
    <property type="match status" value="1"/>
</dbReference>
<protein>
    <submittedName>
        <fullName evidence="2">Uroporphyrinogen-III synthase</fullName>
    </submittedName>
</protein>
<dbReference type="GO" id="GO:0004852">
    <property type="term" value="F:uroporphyrinogen-III synthase activity"/>
    <property type="evidence" value="ECO:0007669"/>
    <property type="project" value="InterPro"/>
</dbReference>
<accession>A0A1N7JPV5</accession>
<dbReference type="RefSeq" id="WP_076444004.1">
    <property type="nucleotide sequence ID" value="NZ_FTOQ01000001.1"/>
</dbReference>
<dbReference type="OrthoDB" id="7204250at2"/>
<evidence type="ECO:0000313" key="3">
    <source>
        <dbReference type="Proteomes" id="UP000186684"/>
    </source>
</evidence>
<dbReference type="Pfam" id="PF02602">
    <property type="entry name" value="HEM4"/>
    <property type="match status" value="1"/>
</dbReference>
<dbReference type="GO" id="GO:0033014">
    <property type="term" value="P:tetrapyrrole biosynthetic process"/>
    <property type="evidence" value="ECO:0007669"/>
    <property type="project" value="InterPro"/>
</dbReference>
<dbReference type="AlphaFoldDB" id="A0A1N7JPV5"/>
<gene>
    <name evidence="2" type="ORF">SAMN05421759_101144</name>
</gene>
<dbReference type="Gene3D" id="3.40.50.10090">
    <property type="match status" value="2"/>
</dbReference>
<dbReference type="STRING" id="633194.SAMN05421759_101144"/>
<dbReference type="Proteomes" id="UP000186684">
    <property type="component" value="Unassembled WGS sequence"/>
</dbReference>
<feature type="domain" description="Tetrapyrrole biosynthesis uroporphyrinogen III synthase" evidence="1">
    <location>
        <begin position="18"/>
        <end position="217"/>
    </location>
</feature>
<dbReference type="SUPFAM" id="SSF69618">
    <property type="entry name" value="HemD-like"/>
    <property type="match status" value="1"/>
</dbReference>
<name>A0A1N7JPV5_9RHOB</name>
<dbReference type="InterPro" id="IPR036108">
    <property type="entry name" value="4pyrrol_syn_uPrphyn_synt_sf"/>
</dbReference>
<sequence length="244" mass="25399">MPAPILLLTRPEAAAQAFAEELTSEGIRPETCIVSPLIEISFLPHVPRMDRYQGLIFTSANGVAAYRAAGGPFRETCFTVGDATAAAARDAGLHPISADGAASDLIALIAEAKPAAPLLHLRGEHSRGAVAETLSSAGIETDSAVLYTQNLVPLSAEARGFLAGAVPVVAPFFSPRTARAFAEHGPFDAPLYLAAMSEAVADPLAGLGARALERAAHPNGTALRRTVKGLWRKAQSLEGRDTGQ</sequence>
<evidence type="ECO:0000313" key="2">
    <source>
        <dbReference type="EMBL" id="SIS51382.1"/>
    </source>
</evidence>